<dbReference type="RefSeq" id="WP_148604383.1">
    <property type="nucleotide sequence ID" value="NZ_BSUV01000001.1"/>
</dbReference>
<dbReference type="InterPro" id="IPR010982">
    <property type="entry name" value="Lambda_DNA-bd_dom_sf"/>
</dbReference>
<proteinExistence type="predicted"/>
<protein>
    <submittedName>
        <fullName evidence="2">XRE family transcriptional regulator</fullName>
    </submittedName>
</protein>
<dbReference type="Gene3D" id="1.10.260.40">
    <property type="entry name" value="lambda repressor-like DNA-binding domains"/>
    <property type="match status" value="1"/>
</dbReference>
<name>A0A6P2CNN6_9LACO</name>
<evidence type="ECO:0000259" key="1">
    <source>
        <dbReference type="Pfam" id="PF13443"/>
    </source>
</evidence>
<feature type="domain" description="HTH cro/C1-type" evidence="1">
    <location>
        <begin position="7"/>
        <end position="66"/>
    </location>
</feature>
<dbReference type="EMBL" id="SDGY01000001">
    <property type="protein sequence ID" value="TYC46993.1"/>
    <property type="molecule type" value="Genomic_DNA"/>
</dbReference>
<comment type="caution">
    <text evidence="2">The sequence shown here is derived from an EMBL/GenBank/DDBJ whole genome shotgun (WGS) entry which is preliminary data.</text>
</comment>
<dbReference type="InterPro" id="IPR001387">
    <property type="entry name" value="Cro/C1-type_HTH"/>
</dbReference>
<reference evidence="2 3" key="1">
    <citation type="submission" date="2019-01" db="EMBL/GenBank/DDBJ databases">
        <title>Leuconostoc litchii sp. nov., a novel lactic acid bacterium isolated from lychee.</title>
        <authorList>
            <person name="Wang L.-T."/>
        </authorList>
    </citation>
    <scope>NUCLEOTIDE SEQUENCE [LARGE SCALE GENOMIC DNA]</scope>
    <source>
        <strain evidence="2 3">MB7</strain>
    </source>
</reference>
<dbReference type="OrthoDB" id="9805309at2"/>
<dbReference type="Pfam" id="PF13443">
    <property type="entry name" value="HTH_26"/>
    <property type="match status" value="1"/>
</dbReference>
<sequence length="71" mass="7793">MPITYKKLWKLLIDKEMNKTQLRDAAGISGNVIAKLGKNEPVALESLVKIAETLGVDIGDIISIEQSTIKK</sequence>
<dbReference type="AlphaFoldDB" id="A0A6P2CNN6"/>
<keyword evidence="3" id="KW-1185">Reference proteome</keyword>
<organism evidence="2 3">
    <name type="scientific">Leuconostoc litchii</name>
    <dbReference type="NCBI Taxonomy" id="1981069"/>
    <lineage>
        <taxon>Bacteria</taxon>
        <taxon>Bacillati</taxon>
        <taxon>Bacillota</taxon>
        <taxon>Bacilli</taxon>
        <taxon>Lactobacillales</taxon>
        <taxon>Lactobacillaceae</taxon>
        <taxon>Leuconostoc</taxon>
    </lineage>
</organism>
<accession>A0A6P2CNN6</accession>
<gene>
    <name evidence="2" type="ORF">ESZ47_02295</name>
</gene>
<evidence type="ECO:0000313" key="2">
    <source>
        <dbReference type="EMBL" id="TYC46993.1"/>
    </source>
</evidence>
<dbReference type="Proteomes" id="UP000442244">
    <property type="component" value="Unassembled WGS sequence"/>
</dbReference>
<evidence type="ECO:0000313" key="3">
    <source>
        <dbReference type="Proteomes" id="UP000442244"/>
    </source>
</evidence>
<dbReference type="GO" id="GO:0003677">
    <property type="term" value="F:DNA binding"/>
    <property type="evidence" value="ECO:0007669"/>
    <property type="project" value="InterPro"/>
</dbReference>
<dbReference type="SUPFAM" id="SSF47413">
    <property type="entry name" value="lambda repressor-like DNA-binding domains"/>
    <property type="match status" value="1"/>
</dbReference>